<keyword evidence="3 5" id="KW-0479">Metal-binding</keyword>
<dbReference type="InterPro" id="IPR039018">
    <property type="entry name" value="VapC20-like"/>
</dbReference>
<dbReference type="InterPro" id="IPR029060">
    <property type="entry name" value="PIN-like_dom_sf"/>
</dbReference>
<accession>A0A8J7I0L1</accession>
<organism evidence="7 8">
    <name type="scientific">Dendronalium phyllosphericum CENA369</name>
    <dbReference type="NCBI Taxonomy" id="1725256"/>
    <lineage>
        <taxon>Bacteria</taxon>
        <taxon>Bacillati</taxon>
        <taxon>Cyanobacteriota</taxon>
        <taxon>Cyanophyceae</taxon>
        <taxon>Nostocales</taxon>
        <taxon>Nostocaceae</taxon>
        <taxon>Dendronalium</taxon>
        <taxon>Dendronalium phyllosphericum</taxon>
    </lineage>
</organism>
<evidence type="ECO:0000256" key="2">
    <source>
        <dbReference type="ARBA" id="ARBA00022722"/>
    </source>
</evidence>
<dbReference type="GO" id="GO:0000287">
    <property type="term" value="F:magnesium ion binding"/>
    <property type="evidence" value="ECO:0007669"/>
    <property type="project" value="UniProtKB-UniRule"/>
</dbReference>
<keyword evidence="5" id="KW-0800">Toxin</keyword>
<reference evidence="7 8" key="1">
    <citation type="journal article" date="2021" name="Int. J. Syst. Evol. Microbiol.">
        <title>Amazonocrinis nigriterrae gen. nov., sp. nov., Atlanticothrix silvestris gen. nov., sp. nov. and Dendronalium phyllosphericum gen. nov., sp. nov., nostocacean cyanobacteria from Brazilian environments.</title>
        <authorList>
            <person name="Alvarenga D.O."/>
            <person name="Andreote A.P.D."/>
            <person name="Branco L.H.Z."/>
            <person name="Delbaje E."/>
            <person name="Cruz R.B."/>
            <person name="Varani A.M."/>
            <person name="Fiore M.F."/>
        </authorList>
    </citation>
    <scope>NUCLEOTIDE SEQUENCE [LARGE SCALE GENOMIC DNA]</scope>
    <source>
        <strain evidence="7 8">CENA369</strain>
    </source>
</reference>
<evidence type="ECO:0000313" key="7">
    <source>
        <dbReference type="EMBL" id="MBH8573616.1"/>
    </source>
</evidence>
<name>A0A8J7I0L1_9NOST</name>
<feature type="binding site" evidence="5">
    <location>
        <position position="6"/>
    </location>
    <ligand>
        <name>Mg(2+)</name>
        <dbReference type="ChEBI" id="CHEBI:18420"/>
    </ligand>
</feature>
<comment type="function">
    <text evidence="5">Toxic component of a toxin-antitoxin (TA) system. An RNase.</text>
</comment>
<keyword evidence="1 5" id="KW-1277">Toxin-antitoxin system</keyword>
<dbReference type="GO" id="GO:0004521">
    <property type="term" value="F:RNA endonuclease activity"/>
    <property type="evidence" value="ECO:0007669"/>
    <property type="project" value="InterPro"/>
</dbReference>
<dbReference type="EC" id="3.1.-.-" evidence="5"/>
<dbReference type="RefSeq" id="WP_214432436.1">
    <property type="nucleotide sequence ID" value="NZ_CAWPUQ010000206.1"/>
</dbReference>
<dbReference type="SUPFAM" id="SSF88723">
    <property type="entry name" value="PIN domain-like"/>
    <property type="match status" value="1"/>
</dbReference>
<sequence>MTAILDTSFLFALTDRGDSNHQRVLSVAQSVNEALILPVVVLPEICYLAASRLGHKAMRSFLSSLTTSTVQIEPIASADLMRIHQVLEQYADSQLDFTDAAIVAIAERLRVTRLYTLDRRDFSIIRPSHCDYFELLP</sequence>
<keyword evidence="2 5" id="KW-0540">Nuclease</keyword>
<comment type="caution">
    <text evidence="7">The sequence shown here is derived from an EMBL/GenBank/DDBJ whole genome shotgun (WGS) entry which is preliminary data.</text>
</comment>
<keyword evidence="4 5" id="KW-0378">Hydrolase</keyword>
<proteinExistence type="inferred from homology"/>
<dbReference type="GO" id="GO:0016075">
    <property type="term" value="P:rRNA catabolic process"/>
    <property type="evidence" value="ECO:0007669"/>
    <property type="project" value="TreeGrafter"/>
</dbReference>
<dbReference type="PANTHER" id="PTHR42188:SF1">
    <property type="entry name" value="23S RRNA-SPECIFIC ENDONUCLEASE VAPC20"/>
    <property type="match status" value="1"/>
</dbReference>
<evidence type="ECO:0000256" key="4">
    <source>
        <dbReference type="ARBA" id="ARBA00022801"/>
    </source>
</evidence>
<evidence type="ECO:0000259" key="6">
    <source>
        <dbReference type="Pfam" id="PF01850"/>
    </source>
</evidence>
<dbReference type="Gene3D" id="3.40.50.1010">
    <property type="entry name" value="5'-nuclease"/>
    <property type="match status" value="1"/>
</dbReference>
<keyword evidence="5" id="KW-0460">Magnesium</keyword>
<feature type="binding site" evidence="5">
    <location>
        <position position="99"/>
    </location>
    <ligand>
        <name>Mg(2+)</name>
        <dbReference type="ChEBI" id="CHEBI:18420"/>
    </ligand>
</feature>
<dbReference type="PANTHER" id="PTHR42188">
    <property type="entry name" value="23S RRNA-SPECIFIC ENDONUCLEASE VAPC20"/>
    <property type="match status" value="1"/>
</dbReference>
<protein>
    <recommendedName>
        <fullName evidence="5">Ribonuclease VapC</fullName>
        <shortName evidence="5">RNase VapC</shortName>
        <ecNumber evidence="5">3.1.-.-</ecNumber>
    </recommendedName>
    <alternativeName>
        <fullName evidence="5">Toxin VapC</fullName>
    </alternativeName>
</protein>
<dbReference type="EMBL" id="JAECZA010000038">
    <property type="protein sequence ID" value="MBH8573616.1"/>
    <property type="molecule type" value="Genomic_DNA"/>
</dbReference>
<evidence type="ECO:0000256" key="3">
    <source>
        <dbReference type="ARBA" id="ARBA00022723"/>
    </source>
</evidence>
<dbReference type="InterPro" id="IPR022907">
    <property type="entry name" value="VapC_family"/>
</dbReference>
<dbReference type="Pfam" id="PF01850">
    <property type="entry name" value="PIN"/>
    <property type="match status" value="1"/>
</dbReference>
<dbReference type="GO" id="GO:0090729">
    <property type="term" value="F:toxin activity"/>
    <property type="evidence" value="ECO:0007669"/>
    <property type="project" value="UniProtKB-KW"/>
</dbReference>
<comment type="similarity">
    <text evidence="5">Belongs to the PINc/VapC protein family.</text>
</comment>
<evidence type="ECO:0000313" key="8">
    <source>
        <dbReference type="Proteomes" id="UP000662314"/>
    </source>
</evidence>
<comment type="cofactor">
    <cofactor evidence="5">
        <name>Mg(2+)</name>
        <dbReference type="ChEBI" id="CHEBI:18420"/>
    </cofactor>
</comment>
<dbReference type="Proteomes" id="UP000662314">
    <property type="component" value="Unassembled WGS sequence"/>
</dbReference>
<keyword evidence="8" id="KW-1185">Reference proteome</keyword>
<evidence type="ECO:0000256" key="5">
    <source>
        <dbReference type="HAMAP-Rule" id="MF_00265"/>
    </source>
</evidence>
<dbReference type="AlphaFoldDB" id="A0A8J7I0L1"/>
<dbReference type="HAMAP" id="MF_00265">
    <property type="entry name" value="VapC_Nob1"/>
    <property type="match status" value="1"/>
</dbReference>
<evidence type="ECO:0000256" key="1">
    <source>
        <dbReference type="ARBA" id="ARBA00022649"/>
    </source>
</evidence>
<gene>
    <name evidence="5" type="primary">vapC</name>
    <name evidence="7" type="ORF">I8752_11430</name>
</gene>
<dbReference type="GO" id="GO:0016787">
    <property type="term" value="F:hydrolase activity"/>
    <property type="evidence" value="ECO:0007669"/>
    <property type="project" value="UniProtKB-KW"/>
</dbReference>
<dbReference type="InterPro" id="IPR002716">
    <property type="entry name" value="PIN_dom"/>
</dbReference>
<feature type="domain" description="PIN" evidence="6">
    <location>
        <begin position="4"/>
        <end position="122"/>
    </location>
</feature>